<accession>A0ABQ6GRE6</accession>
<name>A0ABQ6GRE6_9GAMM</name>
<evidence type="ECO:0000313" key="1">
    <source>
        <dbReference type="EMBL" id="GLX76731.1"/>
    </source>
</evidence>
<dbReference type="RefSeq" id="WP_284242518.1">
    <property type="nucleotide sequence ID" value="NZ_BSST01000001.1"/>
</dbReference>
<reference evidence="1 3" key="1">
    <citation type="submission" date="2023-03" db="EMBL/GenBank/DDBJ databases">
        <title>Draft genome sequence of Thalassotalea insulae KCTC 62186T.</title>
        <authorList>
            <person name="Sawabe T."/>
        </authorList>
    </citation>
    <scope>NUCLEOTIDE SEQUENCE [LARGE SCALE GENOMIC DNA]</scope>
    <source>
        <strain evidence="1 3">KCTC 62186</strain>
    </source>
</reference>
<dbReference type="EMBL" id="BSST01000001">
    <property type="protein sequence ID" value="GLX76731.1"/>
    <property type="molecule type" value="Genomic_DNA"/>
</dbReference>
<dbReference type="EMBL" id="BSST01000001">
    <property type="protein sequence ID" value="GLX80221.1"/>
    <property type="molecule type" value="Genomic_DNA"/>
</dbReference>
<evidence type="ECO:0000313" key="2">
    <source>
        <dbReference type="EMBL" id="GLX80221.1"/>
    </source>
</evidence>
<evidence type="ECO:0000313" key="3">
    <source>
        <dbReference type="Proteomes" id="UP001157186"/>
    </source>
</evidence>
<keyword evidence="3" id="KW-1185">Reference proteome</keyword>
<gene>
    <name evidence="1" type="ORF">tinsulaeT_00710</name>
    <name evidence="2" type="ORF">tinsulaeT_35610</name>
</gene>
<dbReference type="Proteomes" id="UP001157186">
    <property type="component" value="Unassembled WGS sequence"/>
</dbReference>
<proteinExistence type="predicted"/>
<comment type="caution">
    <text evidence="1">The sequence shown here is derived from an EMBL/GenBank/DDBJ whole genome shotgun (WGS) entry which is preliminary data.</text>
</comment>
<sequence length="127" mass="14537">MFDVISITKNCGWDIDKEINIIGNNLRIKLLNDNISRGYHEWADEFGTYKVQTVKELNLLTHKFENVYVVLFFQQTPYPAVYLTLINRQVGIIGFGRRTEAYPNLEITDLAFINGDCGFAGACNKKP</sequence>
<protein>
    <recommendedName>
        <fullName evidence="4">Jacalin-type lectin domain-containing protein</fullName>
    </recommendedName>
</protein>
<organism evidence="1 3">
    <name type="scientific">Thalassotalea insulae</name>
    <dbReference type="NCBI Taxonomy" id="2056778"/>
    <lineage>
        <taxon>Bacteria</taxon>
        <taxon>Pseudomonadati</taxon>
        <taxon>Pseudomonadota</taxon>
        <taxon>Gammaproteobacteria</taxon>
        <taxon>Alteromonadales</taxon>
        <taxon>Colwelliaceae</taxon>
        <taxon>Thalassotalea</taxon>
    </lineage>
</organism>
<evidence type="ECO:0008006" key="4">
    <source>
        <dbReference type="Google" id="ProtNLM"/>
    </source>
</evidence>